<keyword evidence="2" id="KW-1185">Reference proteome</keyword>
<gene>
    <name evidence="1" type="ORF">CLV72_101240</name>
</gene>
<name>A0A2T0QCH8_9ACTN</name>
<dbReference type="RefSeq" id="WP_146159310.1">
    <property type="nucleotide sequence ID" value="NZ_PVZC01000001.1"/>
</dbReference>
<evidence type="ECO:0000313" key="1">
    <source>
        <dbReference type="EMBL" id="PRY01656.1"/>
    </source>
</evidence>
<protein>
    <submittedName>
        <fullName evidence="1">Uncharacterized protein</fullName>
    </submittedName>
</protein>
<dbReference type="EMBL" id="PVZC01000001">
    <property type="protein sequence ID" value="PRY01656.1"/>
    <property type="molecule type" value="Genomic_DNA"/>
</dbReference>
<dbReference type="OrthoDB" id="8595161at2"/>
<evidence type="ECO:0000313" key="2">
    <source>
        <dbReference type="Proteomes" id="UP000237846"/>
    </source>
</evidence>
<reference evidence="1 2" key="1">
    <citation type="submission" date="2018-03" db="EMBL/GenBank/DDBJ databases">
        <title>Genomic Encyclopedia of Archaeal and Bacterial Type Strains, Phase II (KMG-II): from individual species to whole genera.</title>
        <authorList>
            <person name="Goeker M."/>
        </authorList>
    </citation>
    <scope>NUCLEOTIDE SEQUENCE [LARGE SCALE GENOMIC DNA]</scope>
    <source>
        <strain evidence="1 2">DSM 45601</strain>
    </source>
</reference>
<organism evidence="1 2">
    <name type="scientific">Allonocardiopsis opalescens</name>
    <dbReference type="NCBI Taxonomy" id="1144618"/>
    <lineage>
        <taxon>Bacteria</taxon>
        <taxon>Bacillati</taxon>
        <taxon>Actinomycetota</taxon>
        <taxon>Actinomycetes</taxon>
        <taxon>Streptosporangiales</taxon>
        <taxon>Allonocardiopsis</taxon>
    </lineage>
</organism>
<dbReference type="AlphaFoldDB" id="A0A2T0QCH8"/>
<dbReference type="InterPro" id="IPR045441">
    <property type="entry name" value="DUF6506"/>
</dbReference>
<accession>A0A2T0QCH8</accession>
<comment type="caution">
    <text evidence="1">The sequence shown here is derived from an EMBL/GenBank/DDBJ whole genome shotgun (WGS) entry which is preliminary data.</text>
</comment>
<dbReference type="Proteomes" id="UP000237846">
    <property type="component" value="Unassembled WGS sequence"/>
</dbReference>
<proteinExistence type="predicted"/>
<sequence>MAEVGEMFIFLQNGADPVTDRVVHEHGGGRTLLVWAPDGAAAARVADEQVRAGVRLIELYRGFDLESAGEVIEAVDGRVPVGVAGYGFGTAPGSIGHSVTIYADAEADPAVQRVVREHADGTRTTVLGAPNPAAAAQAAAELVDAGADLVEICGGTPLTTARHVQRALGGRAAVSLVAFPFESIDGAAAFKAAFEAAQESTGS</sequence>
<dbReference type="Pfam" id="PF20116">
    <property type="entry name" value="DUF6506"/>
    <property type="match status" value="2"/>
</dbReference>